<evidence type="ECO:0000256" key="4">
    <source>
        <dbReference type="ARBA" id="ARBA00022723"/>
    </source>
</evidence>
<dbReference type="GO" id="GO:0030198">
    <property type="term" value="P:extracellular matrix organization"/>
    <property type="evidence" value="ECO:0007669"/>
    <property type="project" value="InterPro"/>
</dbReference>
<keyword evidence="15" id="KW-1185">Reference proteome</keyword>
<dbReference type="Gene3D" id="3.40.1620.60">
    <property type="match status" value="1"/>
</dbReference>
<keyword evidence="9" id="KW-0325">Glycoprotein</keyword>
<organism evidence="14 15">
    <name type="scientific">Lepeophtheirus salmonis</name>
    <name type="common">Salmon louse</name>
    <name type="synonym">Caligus salmonis</name>
    <dbReference type="NCBI Taxonomy" id="72036"/>
    <lineage>
        <taxon>Eukaryota</taxon>
        <taxon>Metazoa</taxon>
        <taxon>Ecdysozoa</taxon>
        <taxon>Arthropoda</taxon>
        <taxon>Crustacea</taxon>
        <taxon>Multicrustacea</taxon>
        <taxon>Hexanauplia</taxon>
        <taxon>Copepoda</taxon>
        <taxon>Siphonostomatoida</taxon>
        <taxon>Caligidae</taxon>
        <taxon>Lepeophtheirus</taxon>
    </lineage>
</organism>
<evidence type="ECO:0000256" key="3">
    <source>
        <dbReference type="ARBA" id="ARBA00022670"/>
    </source>
</evidence>
<evidence type="ECO:0000256" key="13">
    <source>
        <dbReference type="PROSITE-ProRule" id="PRU00276"/>
    </source>
</evidence>
<dbReference type="OrthoDB" id="6378677at2759"/>
<evidence type="ECO:0000256" key="12">
    <source>
        <dbReference type="PIRSR" id="PIRSR613273-3"/>
    </source>
</evidence>
<feature type="disulfide bond" evidence="12">
    <location>
        <begin position="309"/>
        <end position="327"/>
    </location>
</feature>
<keyword evidence="4 11" id="KW-0479">Metal-binding</keyword>
<dbReference type="GO" id="GO:0005576">
    <property type="term" value="C:extracellular region"/>
    <property type="evidence" value="ECO:0007669"/>
    <property type="project" value="UniProtKB-SubCell"/>
</dbReference>
<keyword evidence="3" id="KW-0645">Protease</keyword>
<dbReference type="GO" id="GO:0006508">
    <property type="term" value="P:proteolysis"/>
    <property type="evidence" value="ECO:0007669"/>
    <property type="project" value="UniProtKB-KW"/>
</dbReference>
<dbReference type="GO" id="GO:0004222">
    <property type="term" value="F:metalloendopeptidase activity"/>
    <property type="evidence" value="ECO:0007669"/>
    <property type="project" value="InterPro"/>
</dbReference>
<evidence type="ECO:0000256" key="7">
    <source>
        <dbReference type="ARBA" id="ARBA00023049"/>
    </source>
</evidence>
<evidence type="ECO:0000256" key="2">
    <source>
        <dbReference type="ARBA" id="ARBA00022525"/>
    </source>
</evidence>
<feature type="binding site" evidence="11">
    <location>
        <position position="259"/>
    </location>
    <ligand>
        <name>Ca(2+)</name>
        <dbReference type="ChEBI" id="CHEBI:29108"/>
        <label>1</label>
    </ligand>
</feature>
<dbReference type="EMBL" id="HG994582">
    <property type="protein sequence ID" value="CAF2892266.1"/>
    <property type="molecule type" value="Genomic_DNA"/>
</dbReference>
<dbReference type="SUPFAM" id="SSF55486">
    <property type="entry name" value="Metalloproteases ('zincins'), catalytic domain"/>
    <property type="match status" value="1"/>
</dbReference>
<keyword evidence="6 11" id="KW-0862">Zinc</keyword>
<dbReference type="Pfam" id="PF17771">
    <property type="entry name" value="ADAMTS_CR_2"/>
    <property type="match status" value="1"/>
</dbReference>
<feature type="disulfide bond" evidence="12">
    <location>
        <begin position="340"/>
        <end position="351"/>
    </location>
</feature>
<dbReference type="GO" id="GO:0031012">
    <property type="term" value="C:extracellular matrix"/>
    <property type="evidence" value="ECO:0007669"/>
    <property type="project" value="TreeGrafter"/>
</dbReference>
<dbReference type="InterPro" id="IPR013273">
    <property type="entry name" value="ADAMTS/ADAMTS-like"/>
</dbReference>
<dbReference type="InterPro" id="IPR024079">
    <property type="entry name" value="MetalloPept_cat_dom_sf"/>
</dbReference>
<feature type="active site" evidence="10 13">
    <location>
        <position position="200"/>
    </location>
</feature>
<comment type="cofactor">
    <cofactor evidence="11">
        <name>Zn(2+)</name>
        <dbReference type="ChEBI" id="CHEBI:29105"/>
    </cofactor>
    <text evidence="11">Binds 1 zinc ion per subunit.</text>
</comment>
<dbReference type="Gene3D" id="2.60.120.830">
    <property type="match status" value="1"/>
</dbReference>
<dbReference type="PANTHER" id="PTHR13723">
    <property type="entry name" value="ADAMTS A DISINTEGRIN AND METALLOPROTEASE WITH THROMBOSPONDIN MOTIFS PROTEASE"/>
    <property type="match status" value="1"/>
</dbReference>
<protein>
    <submittedName>
        <fullName evidence="14">(salmon louse) hypothetical protein</fullName>
    </submittedName>
</protein>
<dbReference type="InterPro" id="IPR050439">
    <property type="entry name" value="ADAMTS_ADAMTS-like"/>
</dbReference>
<dbReference type="Gene3D" id="3.40.390.10">
    <property type="entry name" value="Collagenase (Catalytic Domain)"/>
    <property type="match status" value="1"/>
</dbReference>
<evidence type="ECO:0000256" key="6">
    <source>
        <dbReference type="ARBA" id="ARBA00022833"/>
    </source>
</evidence>
<dbReference type="SMART" id="SM00209">
    <property type="entry name" value="TSP1"/>
    <property type="match status" value="2"/>
</dbReference>
<dbReference type="Gene3D" id="2.20.100.10">
    <property type="entry name" value="Thrombospondin type-1 (TSP1) repeat"/>
    <property type="match status" value="2"/>
</dbReference>
<comment type="subcellular location">
    <subcellularLocation>
        <location evidence="1">Secreted</location>
    </subcellularLocation>
</comment>
<keyword evidence="5" id="KW-0378">Hydrolase</keyword>
<dbReference type="PANTHER" id="PTHR13723:SF281">
    <property type="entry name" value="PAPILIN"/>
    <property type="match status" value="1"/>
</dbReference>
<dbReference type="PROSITE" id="PS50215">
    <property type="entry name" value="ADAM_MEPRO"/>
    <property type="match status" value="1"/>
</dbReference>
<dbReference type="InterPro" id="IPR000884">
    <property type="entry name" value="TSP1_rpt"/>
</dbReference>
<keyword evidence="2" id="KW-0964">Secreted</keyword>
<dbReference type="Proteomes" id="UP000675881">
    <property type="component" value="Chromosome 3"/>
</dbReference>
<gene>
    <name evidence="14" type="ORF">LSAA_8214</name>
</gene>
<keyword evidence="8 12" id="KW-1015">Disulfide bond</keyword>
<feature type="disulfide bond" evidence="12">
    <location>
        <begin position="291"/>
        <end position="321"/>
    </location>
</feature>
<reference evidence="14" key="1">
    <citation type="submission" date="2021-02" db="EMBL/GenBank/DDBJ databases">
        <authorList>
            <person name="Bekaert M."/>
        </authorList>
    </citation>
    <scope>NUCLEOTIDE SEQUENCE</scope>
    <source>
        <strain evidence="14">IoA-00</strain>
    </source>
</reference>
<accession>A0A7R8CQ57</accession>
<feature type="binding site" evidence="11">
    <location>
        <position position="140"/>
    </location>
    <ligand>
        <name>Ca(2+)</name>
        <dbReference type="ChEBI" id="CHEBI:29108"/>
        <label>2</label>
    </ligand>
</feature>
<feature type="binding site" evidence="11 13">
    <location>
        <position position="209"/>
    </location>
    <ligand>
        <name>Zn(2+)</name>
        <dbReference type="ChEBI" id="CHEBI:29105"/>
        <note>catalytic</note>
    </ligand>
</feature>
<comment type="caution">
    <text evidence="13">Lacks conserved residue(s) required for the propagation of feature annotation.</text>
</comment>
<dbReference type="InterPro" id="IPR041645">
    <property type="entry name" value="ADAMTS_CR_2"/>
</dbReference>
<dbReference type="PROSITE" id="PS50092">
    <property type="entry name" value="TSP1"/>
    <property type="match status" value="2"/>
</dbReference>
<dbReference type="GO" id="GO:0046872">
    <property type="term" value="F:metal ion binding"/>
    <property type="evidence" value="ECO:0007669"/>
    <property type="project" value="UniProtKB-KW"/>
</dbReference>
<feature type="binding site" evidence="11 13">
    <location>
        <position position="203"/>
    </location>
    <ligand>
        <name>Zn(2+)</name>
        <dbReference type="ChEBI" id="CHEBI:29105"/>
        <note>catalytic</note>
    </ligand>
</feature>
<feature type="disulfide bond" evidence="12">
    <location>
        <begin position="153"/>
        <end position="165"/>
    </location>
</feature>
<feature type="binding site" evidence="11">
    <location>
        <position position="140"/>
    </location>
    <ligand>
        <name>Ca(2+)</name>
        <dbReference type="ChEBI" id="CHEBI:29108"/>
        <label>1</label>
    </ligand>
</feature>
<sequence length="832" mass="96602">MLIFGTFATFIFLLSVGHRSVQSYSTKLLYSDNQLNPIYGPPSSVQEKDNYYFIRAVIMADQSMLDHYGDMDKLIQYVLTLMRGVNELYRKGHLGKKLVISLGKVFLSKNIHRIMGEQGNPRENLKSLCKWQKHRTTVKDHHLSVFLTRRNLCNFELFQGNESTCNTLGLAKTWSFCSETESCILNQDIGFNTIQTIAHEIAHTFGISHDEKEENNGSYYIMFPNIKTDVPSILRDFIWSQRSRSQFQKFLMTRSESQCLYTTTPYDDDLISFLEYPYFLPGVSWSGDEQCGFAFNEYIGNSREIVRRCKLGKGICSELWCLFRGRCIRAPVMPLEGTICGYHRWCTRDSCQLMSQYDESEGQWEQWSSWSVCSRDCRAGLSYSRRRCIPSKSGQFLQGRFMRIHVTNYVNLHLNNNCLSPDPNYECVKTVWPQRLSVKSSTHNQCLIYCHFLRIDSREEVEREEDLHRTIPVEEGTFCSVAEDAVCIDGDCIPIDCNGNINSNVTKDKCGVCGGDGSNCATKYDEKIIDDIEARLTLVTEFSDQAFNIKINMHLSHQFKHEQRVYLAAAAEQNGFVNILHMYNDIRYSGLYFIRDEYTGKNIQISYKDRDDQNYINSALNISNGFKNKIIRLYVFKPIQYCSKTSHSFLGLQLNEPKRNDISYTCNHMDCGTWWAGEWQECDPETSQETRSVFCLNSERRPQSRDFCDFRVQPEEFKACRSEKFIYSHLETSNWTPGEWSSCSVTCGYGYSIREYVCSRIDDSCERASRPSPDQRECISKICELEWWYGSWGSCENGIQRRKVYCFDEIRDSEEDSIKCSSENKPKDYKDC</sequence>
<evidence type="ECO:0000313" key="14">
    <source>
        <dbReference type="EMBL" id="CAF2892266.1"/>
    </source>
</evidence>
<feature type="binding site" evidence="11 13">
    <location>
        <position position="199"/>
    </location>
    <ligand>
        <name>Zn(2+)</name>
        <dbReference type="ChEBI" id="CHEBI:29105"/>
        <note>catalytic</note>
    </ligand>
</feature>
<evidence type="ECO:0000256" key="5">
    <source>
        <dbReference type="ARBA" id="ARBA00022801"/>
    </source>
</evidence>
<name>A0A7R8CQ57_LEPSM</name>
<dbReference type="AlphaFoldDB" id="A0A7R8CQ57"/>
<keyword evidence="7" id="KW-0482">Metalloprotease</keyword>
<proteinExistence type="predicted"/>
<dbReference type="InterPro" id="IPR036383">
    <property type="entry name" value="TSP1_rpt_sf"/>
</dbReference>
<feature type="disulfide bond" evidence="12">
    <location>
        <begin position="316"/>
        <end position="346"/>
    </location>
</feature>
<keyword evidence="11" id="KW-0106">Calcium</keyword>
<evidence type="ECO:0000256" key="9">
    <source>
        <dbReference type="ARBA" id="ARBA00023180"/>
    </source>
</evidence>
<dbReference type="SUPFAM" id="SSF82895">
    <property type="entry name" value="TSP-1 type 1 repeat"/>
    <property type="match status" value="2"/>
</dbReference>
<dbReference type="PRINTS" id="PR01857">
    <property type="entry name" value="ADAMTSFAMILY"/>
</dbReference>
<evidence type="ECO:0000256" key="10">
    <source>
        <dbReference type="PIRSR" id="PIRSR613273-1"/>
    </source>
</evidence>
<evidence type="ECO:0000256" key="1">
    <source>
        <dbReference type="ARBA" id="ARBA00004613"/>
    </source>
</evidence>
<evidence type="ECO:0000313" key="15">
    <source>
        <dbReference type="Proteomes" id="UP000675881"/>
    </source>
</evidence>
<dbReference type="Pfam" id="PF19030">
    <property type="entry name" value="TSP1_ADAMTS"/>
    <property type="match status" value="2"/>
</dbReference>
<evidence type="ECO:0000256" key="11">
    <source>
        <dbReference type="PIRSR" id="PIRSR613273-2"/>
    </source>
</evidence>
<evidence type="ECO:0000256" key="8">
    <source>
        <dbReference type="ARBA" id="ARBA00023157"/>
    </source>
</evidence>
<dbReference type="Pfam" id="PF01421">
    <property type="entry name" value="Reprolysin"/>
    <property type="match status" value="1"/>
</dbReference>
<feature type="disulfide bond" evidence="12">
    <location>
        <begin position="177"/>
        <end position="259"/>
    </location>
</feature>
<dbReference type="InterPro" id="IPR001590">
    <property type="entry name" value="Peptidase_M12B"/>
</dbReference>
<feature type="disulfide bond" evidence="12">
    <location>
        <begin position="129"/>
        <end position="183"/>
    </location>
</feature>